<keyword evidence="1" id="KW-0472">Membrane</keyword>
<name>A0A0L6CU69_9RHOB</name>
<dbReference type="OrthoDB" id="7946922at2"/>
<feature type="domain" description="Cyclic nucleotide-binding" evidence="2">
    <location>
        <begin position="101"/>
        <end position="197"/>
    </location>
</feature>
<reference evidence="4" key="1">
    <citation type="submission" date="2015-07" db="EMBL/GenBank/DDBJ databases">
        <title>Draft Genome Sequence of Roseovarius tolerans EL-164, a producer of N-Acylated Alanine Methyl Esters (NAMEs).</title>
        <authorList>
            <person name="Voget S."/>
            <person name="Bruns H."/>
            <person name="Wagner-Doebler I."/>
            <person name="Schulz S."/>
            <person name="Daniel R."/>
        </authorList>
    </citation>
    <scope>NUCLEOTIDE SEQUENCE [LARGE SCALE GENOMIC DNA]</scope>
    <source>
        <strain evidence="4">EL-164</strain>
    </source>
</reference>
<dbReference type="InterPro" id="IPR014710">
    <property type="entry name" value="RmlC-like_jellyroll"/>
</dbReference>
<dbReference type="InterPro" id="IPR058058">
    <property type="entry name" value="CBU_0592-like"/>
</dbReference>
<dbReference type="PROSITE" id="PS50042">
    <property type="entry name" value="CNMP_BINDING_3"/>
    <property type="match status" value="1"/>
</dbReference>
<comment type="caution">
    <text evidence="3">The sequence shown here is derived from an EMBL/GenBank/DDBJ whole genome shotgun (WGS) entry which is preliminary data.</text>
</comment>
<evidence type="ECO:0000313" key="3">
    <source>
        <dbReference type="EMBL" id="KNX41271.1"/>
    </source>
</evidence>
<keyword evidence="4" id="KW-1185">Reference proteome</keyword>
<dbReference type="PATRIC" id="fig|74031.6.peg.2178"/>
<dbReference type="SUPFAM" id="SSF51206">
    <property type="entry name" value="cAMP-binding domain-like"/>
    <property type="match status" value="1"/>
</dbReference>
<dbReference type="AlphaFoldDB" id="A0A0L6CU69"/>
<sequence>MEHFLTDQVFNAAGLAGVVVYLGSYALLQAGILRGGGYTYAILNLCASSLVLISLTVAFNLSSAIIQVSWIVISLMGIARLAWINGHVRFSAEEEAMLQQVFTDMPRPMARRFLNRGNWIDATEGAILTEEGTPVANLYYLADGEVQVISGGQVICKITSGLIGEMNVLSGGEASATVRIATPSRLFVISGDALRRLNARDPDFRNLLGKGMSRDTGRKLMSANARWSEKAAAD</sequence>
<dbReference type="NCBIfam" id="NF047864">
    <property type="entry name" value="CBU_0592_membra"/>
    <property type="match status" value="1"/>
</dbReference>
<proteinExistence type="predicted"/>
<dbReference type="CDD" id="cd00038">
    <property type="entry name" value="CAP_ED"/>
    <property type="match status" value="1"/>
</dbReference>
<dbReference type="InterPro" id="IPR018490">
    <property type="entry name" value="cNMP-bd_dom_sf"/>
</dbReference>
<feature type="transmembrane region" description="Helical" evidence="1">
    <location>
        <begin position="40"/>
        <end position="59"/>
    </location>
</feature>
<dbReference type="InterPro" id="IPR000595">
    <property type="entry name" value="cNMP-bd_dom"/>
</dbReference>
<evidence type="ECO:0000313" key="4">
    <source>
        <dbReference type="Proteomes" id="UP000037046"/>
    </source>
</evidence>
<feature type="transmembrane region" description="Helical" evidence="1">
    <location>
        <begin position="12"/>
        <end position="28"/>
    </location>
</feature>
<dbReference type="SMART" id="SM00100">
    <property type="entry name" value="cNMP"/>
    <property type="match status" value="1"/>
</dbReference>
<evidence type="ECO:0000259" key="2">
    <source>
        <dbReference type="PROSITE" id="PS50042"/>
    </source>
</evidence>
<organism evidence="3 4">
    <name type="scientific">Roseovarius tolerans</name>
    <dbReference type="NCBI Taxonomy" id="74031"/>
    <lineage>
        <taxon>Bacteria</taxon>
        <taxon>Pseudomonadati</taxon>
        <taxon>Pseudomonadota</taxon>
        <taxon>Alphaproteobacteria</taxon>
        <taxon>Rhodobacterales</taxon>
        <taxon>Roseobacteraceae</taxon>
        <taxon>Roseovarius</taxon>
    </lineage>
</organism>
<keyword evidence="1" id="KW-0812">Transmembrane</keyword>
<evidence type="ECO:0000256" key="1">
    <source>
        <dbReference type="SAM" id="Phobius"/>
    </source>
</evidence>
<keyword evidence="1" id="KW-1133">Transmembrane helix</keyword>
<dbReference type="Pfam" id="PF26604">
    <property type="entry name" value="CBU_0592"/>
    <property type="match status" value="1"/>
</dbReference>
<protein>
    <submittedName>
        <fullName evidence="3">Cyclic nucleotide-binding domain protein</fullName>
    </submittedName>
</protein>
<dbReference type="Pfam" id="PF00027">
    <property type="entry name" value="cNMP_binding"/>
    <property type="match status" value="1"/>
</dbReference>
<dbReference type="RefSeq" id="WP_050663023.1">
    <property type="nucleotide sequence ID" value="NZ_CP118494.1"/>
</dbReference>
<feature type="transmembrane region" description="Helical" evidence="1">
    <location>
        <begin position="65"/>
        <end position="83"/>
    </location>
</feature>
<dbReference type="Gene3D" id="2.60.120.10">
    <property type="entry name" value="Jelly Rolls"/>
    <property type="match status" value="1"/>
</dbReference>
<gene>
    <name evidence="3" type="ORF">ROTO_21350</name>
</gene>
<dbReference type="EMBL" id="LGVV01000027">
    <property type="protein sequence ID" value="KNX41271.1"/>
    <property type="molecule type" value="Genomic_DNA"/>
</dbReference>
<dbReference type="Proteomes" id="UP000037046">
    <property type="component" value="Unassembled WGS sequence"/>
</dbReference>
<accession>A0A0L6CU69</accession>